<dbReference type="InterPro" id="IPR000683">
    <property type="entry name" value="Gfo/Idh/MocA-like_OxRdtase_N"/>
</dbReference>
<accession>A0A1V6C9Z0</accession>
<dbReference type="EC" id="1.1.1.18" evidence="5"/>
<dbReference type="Proteomes" id="UP000485562">
    <property type="component" value="Unassembled WGS sequence"/>
</dbReference>
<dbReference type="Pfam" id="PF01408">
    <property type="entry name" value="GFO_IDH_MocA"/>
    <property type="match status" value="1"/>
</dbReference>
<dbReference type="Pfam" id="PF02894">
    <property type="entry name" value="GFO_IDH_MocA_C"/>
    <property type="match status" value="1"/>
</dbReference>
<reference evidence="5" key="1">
    <citation type="submission" date="2017-02" db="EMBL/GenBank/DDBJ databases">
        <title>Delving into the versatile metabolic prowess of the omnipresent phylum Bacteroidetes.</title>
        <authorList>
            <person name="Nobu M.K."/>
            <person name="Mei R."/>
            <person name="Narihiro T."/>
            <person name="Kuroda K."/>
            <person name="Liu W.-T."/>
        </authorList>
    </citation>
    <scope>NUCLEOTIDE SEQUENCE</scope>
    <source>
        <strain evidence="5">ADurb.Bin131</strain>
    </source>
</reference>
<keyword evidence="2 5" id="KW-0560">Oxidoreductase</keyword>
<dbReference type="PANTHER" id="PTHR43708">
    <property type="entry name" value="CONSERVED EXPRESSED OXIDOREDUCTASE (EUROFUNG)"/>
    <property type="match status" value="1"/>
</dbReference>
<dbReference type="SUPFAM" id="SSF51735">
    <property type="entry name" value="NAD(P)-binding Rossmann-fold domains"/>
    <property type="match status" value="1"/>
</dbReference>
<evidence type="ECO:0000259" key="3">
    <source>
        <dbReference type="Pfam" id="PF01408"/>
    </source>
</evidence>
<gene>
    <name evidence="5" type="primary">idhA</name>
    <name evidence="5" type="ORF">BWX89_00836</name>
</gene>
<comment type="caution">
    <text evidence="5">The sequence shown here is derived from an EMBL/GenBank/DDBJ whole genome shotgun (WGS) entry which is preliminary data.</text>
</comment>
<sequence>MAETPYKEKEYGVGIAGYGFIGKVHAYAYKTIPFYYDDLPAKIKLIGVSAHSEESRKKAIKQAGFEFATSDYMELVKNKSICIINCCLPNNLHYELVKAAILEGKHVYCDKPLAINTEQAENLTNLAENSNVKTQIVFQLRFFPAVIRAKQIIDNGFLGKINFFRFLYLHSSCVKQSSKPYSWKAEFEKVGGGVLVDLGSHIIDLARYLVGEFKSVYAEVRNFTSPDKRTDDLALINAEIVSGATGILEASKIATGTNDEVRFEIYGSEGAVAFNSMEPNWLWAYSMKDPDNPVGGFRGYKKIETVQKYPDATGIPLQKFSIGWIRTHVACLHSFLHSVMYNETPQPSFKDGLAVQKIIEAAYNSARDQTRVEL</sequence>
<feature type="domain" description="Gfo/Idh/MocA-like oxidoreductase C-terminal" evidence="4">
    <location>
        <begin position="150"/>
        <end position="374"/>
    </location>
</feature>
<dbReference type="AlphaFoldDB" id="A0A1V6C9Z0"/>
<dbReference type="Gene3D" id="3.40.50.720">
    <property type="entry name" value="NAD(P)-binding Rossmann-like Domain"/>
    <property type="match status" value="1"/>
</dbReference>
<evidence type="ECO:0000256" key="2">
    <source>
        <dbReference type="ARBA" id="ARBA00023002"/>
    </source>
</evidence>
<dbReference type="EMBL" id="MWDQ01000069">
    <property type="protein sequence ID" value="OQB73690.1"/>
    <property type="molecule type" value="Genomic_DNA"/>
</dbReference>
<evidence type="ECO:0000259" key="4">
    <source>
        <dbReference type="Pfam" id="PF02894"/>
    </source>
</evidence>
<evidence type="ECO:0000313" key="5">
    <source>
        <dbReference type="EMBL" id="OQB73690.1"/>
    </source>
</evidence>
<dbReference type="InterPro" id="IPR004104">
    <property type="entry name" value="Gfo/Idh/MocA-like_OxRdtase_C"/>
</dbReference>
<proteinExistence type="inferred from homology"/>
<evidence type="ECO:0000256" key="1">
    <source>
        <dbReference type="ARBA" id="ARBA00010928"/>
    </source>
</evidence>
<dbReference type="PANTHER" id="PTHR43708:SF5">
    <property type="entry name" value="CONSERVED EXPRESSED OXIDOREDUCTASE (EUROFUNG)-RELATED"/>
    <property type="match status" value="1"/>
</dbReference>
<feature type="domain" description="Gfo/Idh/MocA-like oxidoreductase N-terminal" evidence="3">
    <location>
        <begin position="13"/>
        <end position="135"/>
    </location>
</feature>
<dbReference type="Gene3D" id="3.30.360.10">
    <property type="entry name" value="Dihydrodipicolinate Reductase, domain 2"/>
    <property type="match status" value="1"/>
</dbReference>
<dbReference type="InterPro" id="IPR051317">
    <property type="entry name" value="Gfo/Idh/MocA_oxidoreduct"/>
</dbReference>
<comment type="similarity">
    <text evidence="1">Belongs to the Gfo/Idh/MocA family.</text>
</comment>
<dbReference type="GO" id="GO:0050112">
    <property type="term" value="F:inositol 2-dehydrogenase (NAD+) activity"/>
    <property type="evidence" value="ECO:0007669"/>
    <property type="project" value="UniProtKB-EC"/>
</dbReference>
<organism evidence="5">
    <name type="scientific">candidate division TA06 bacterium ADurb.Bin131</name>
    <dbReference type="NCBI Taxonomy" id="1852827"/>
    <lineage>
        <taxon>Bacteria</taxon>
        <taxon>Bacteria division TA06</taxon>
    </lineage>
</organism>
<name>A0A1V6C9Z0_UNCT6</name>
<dbReference type="InterPro" id="IPR036291">
    <property type="entry name" value="NAD(P)-bd_dom_sf"/>
</dbReference>
<protein>
    <submittedName>
        <fullName evidence="5">Inositol 2-dehydrogenase</fullName>
        <ecNumber evidence="5">1.1.1.18</ecNumber>
    </submittedName>
</protein>
<dbReference type="GO" id="GO:0000166">
    <property type="term" value="F:nucleotide binding"/>
    <property type="evidence" value="ECO:0007669"/>
    <property type="project" value="InterPro"/>
</dbReference>